<evidence type="ECO:0000313" key="1">
    <source>
        <dbReference type="EMBL" id="TEA41140.1"/>
    </source>
</evidence>
<feature type="non-terminal residue" evidence="1">
    <location>
        <position position="42"/>
    </location>
</feature>
<name>A0A484H1G5_SOUCH</name>
<gene>
    <name evidence="1" type="ORF">DBR06_SOUSAS18010051</name>
</gene>
<comment type="caution">
    <text evidence="1">The sequence shown here is derived from an EMBL/GenBank/DDBJ whole genome shotgun (WGS) entry which is preliminary data.</text>
</comment>
<reference evidence="1 2" key="1">
    <citation type="journal article" date="2018" name="Genomics">
        <title>Molecular footprints of inshore aquatic adaptation in Indo-Pacific humpback dolphin (Sousa chinensis).</title>
        <authorList>
            <person name="Ming Y."/>
            <person name="Jian J."/>
            <person name="Yu F."/>
            <person name="Yu X."/>
            <person name="Wang J."/>
            <person name="Liu W."/>
        </authorList>
    </citation>
    <scope>NUCLEOTIDE SEQUENCE [LARGE SCALE GENOMIC DNA]</scope>
    <source>
        <strain evidence="1">MY-2018</strain>
        <tissue evidence="1">Skin</tissue>
    </source>
</reference>
<evidence type="ECO:0000313" key="2">
    <source>
        <dbReference type="Proteomes" id="UP000295264"/>
    </source>
</evidence>
<dbReference type="AlphaFoldDB" id="A0A484H1G5"/>
<dbReference type="EMBL" id="QWLN02001703">
    <property type="protein sequence ID" value="TEA41140.1"/>
    <property type="molecule type" value="Genomic_DNA"/>
</dbReference>
<sequence>VNADLQIPNIYSENSFKGLLKKLGASLVAQWLRVRLPMQGTR</sequence>
<proteinExistence type="predicted"/>
<organism evidence="1 2">
    <name type="scientific">Sousa chinensis</name>
    <name type="common">Indo-pacific humpbacked dolphin</name>
    <name type="synonym">Steno chinensis</name>
    <dbReference type="NCBI Taxonomy" id="103600"/>
    <lineage>
        <taxon>Eukaryota</taxon>
        <taxon>Metazoa</taxon>
        <taxon>Chordata</taxon>
        <taxon>Craniata</taxon>
        <taxon>Vertebrata</taxon>
        <taxon>Euteleostomi</taxon>
        <taxon>Mammalia</taxon>
        <taxon>Eutheria</taxon>
        <taxon>Laurasiatheria</taxon>
        <taxon>Artiodactyla</taxon>
        <taxon>Whippomorpha</taxon>
        <taxon>Cetacea</taxon>
        <taxon>Odontoceti</taxon>
        <taxon>Delphinidae</taxon>
        <taxon>Sousa</taxon>
    </lineage>
</organism>
<dbReference type="Proteomes" id="UP000295264">
    <property type="component" value="Unassembled WGS sequence"/>
</dbReference>
<accession>A0A484H1G5</accession>
<feature type="non-terminal residue" evidence="1">
    <location>
        <position position="1"/>
    </location>
</feature>
<protein>
    <submittedName>
        <fullName evidence="1">Uncharacterized protein</fullName>
    </submittedName>
</protein>
<keyword evidence="2" id="KW-1185">Reference proteome</keyword>